<proteinExistence type="predicted"/>
<evidence type="ECO:0000313" key="3">
    <source>
        <dbReference type="Proteomes" id="UP000683246"/>
    </source>
</evidence>
<feature type="signal peptide" evidence="1">
    <location>
        <begin position="1"/>
        <end position="16"/>
    </location>
</feature>
<evidence type="ECO:0000256" key="1">
    <source>
        <dbReference type="SAM" id="SignalP"/>
    </source>
</evidence>
<dbReference type="KEGG" id="vpy:HZI73_23235"/>
<keyword evidence="1" id="KW-0732">Signal</keyword>
<dbReference type="PROSITE" id="PS51257">
    <property type="entry name" value="PROKAR_LIPOPROTEIN"/>
    <property type="match status" value="1"/>
</dbReference>
<dbReference type="AlphaFoldDB" id="A0A8J8MP68"/>
<sequence length="163" mass="18599">MRKIVCILLIAMVMMAGCNTRKEEKTVLQVEEPELPVGAHTLAIKSTVTIYHHDGIVSKTVVEEEIEGDEDSESLLKDMSEEEKEGYDAIGFENYLYDYEIKDHVLSKIIEINYEATQLKGILEEETSAAYMQDIVNDDYEVMYDKLVKVYKDVGYVEVASKD</sequence>
<protein>
    <recommendedName>
        <fullName evidence="4">DUF1307 domain-containing protein</fullName>
    </recommendedName>
</protein>
<evidence type="ECO:0008006" key="4">
    <source>
        <dbReference type="Google" id="ProtNLM"/>
    </source>
</evidence>
<dbReference type="Proteomes" id="UP000683246">
    <property type="component" value="Chromosome"/>
</dbReference>
<organism evidence="2 3">
    <name type="scientific">Vallitalea pronyensis</name>
    <dbReference type="NCBI Taxonomy" id="1348613"/>
    <lineage>
        <taxon>Bacteria</taxon>
        <taxon>Bacillati</taxon>
        <taxon>Bacillota</taxon>
        <taxon>Clostridia</taxon>
        <taxon>Lachnospirales</taxon>
        <taxon>Vallitaleaceae</taxon>
        <taxon>Vallitalea</taxon>
    </lineage>
</organism>
<name>A0A8J8MP68_9FIRM</name>
<gene>
    <name evidence="2" type="ORF">HZI73_23235</name>
</gene>
<accession>A0A8J8MP68</accession>
<dbReference type="RefSeq" id="WP_212695726.1">
    <property type="nucleotide sequence ID" value="NZ_CP058649.1"/>
</dbReference>
<feature type="chain" id="PRO_5039586995" description="DUF1307 domain-containing protein" evidence="1">
    <location>
        <begin position="17"/>
        <end position="163"/>
    </location>
</feature>
<evidence type="ECO:0000313" key="2">
    <source>
        <dbReference type="EMBL" id="QUI25026.1"/>
    </source>
</evidence>
<dbReference type="EMBL" id="CP058649">
    <property type="protein sequence ID" value="QUI25026.1"/>
    <property type="molecule type" value="Genomic_DNA"/>
</dbReference>
<keyword evidence="3" id="KW-1185">Reference proteome</keyword>
<reference evidence="2" key="1">
    <citation type="submission" date="2020-07" db="EMBL/GenBank/DDBJ databases">
        <title>Vallitalea pronyensis genome.</title>
        <authorList>
            <person name="Postec A."/>
        </authorList>
    </citation>
    <scope>NUCLEOTIDE SEQUENCE</scope>
    <source>
        <strain evidence="2">FatNI3</strain>
    </source>
</reference>